<keyword evidence="6" id="KW-0479">Metal-binding</keyword>
<dbReference type="Gene3D" id="3.90.1150.10">
    <property type="entry name" value="Aspartate Aminotransferase, domain 1"/>
    <property type="match status" value="1"/>
</dbReference>
<evidence type="ECO:0000313" key="12">
    <source>
        <dbReference type="EMBL" id="REF84162.1"/>
    </source>
</evidence>
<dbReference type="PIRSF" id="PIRSF005572">
    <property type="entry name" value="NifS"/>
    <property type="match status" value="1"/>
</dbReference>
<keyword evidence="8" id="KW-0408">Iron</keyword>
<comment type="function">
    <text evidence="2">Catalyzes the removal of elemental sulfur atoms from cysteine to produce alanine. Seems to participate in the biosynthesis of the nitrogenase metalloclusters by providing the inorganic sulfur required for the Fe-S core formation.</text>
</comment>
<proteinExistence type="inferred from homology"/>
<dbReference type="GO" id="GO:0031071">
    <property type="term" value="F:cysteine desulfurase activity"/>
    <property type="evidence" value="ECO:0007669"/>
    <property type="project" value="UniProtKB-EC"/>
</dbReference>
<dbReference type="Gene3D" id="3.40.640.10">
    <property type="entry name" value="Type I PLP-dependent aspartate aminotransferase-like (Major domain)"/>
    <property type="match status" value="1"/>
</dbReference>
<evidence type="ECO:0000256" key="10">
    <source>
        <dbReference type="ARBA" id="ARBA00050776"/>
    </source>
</evidence>
<dbReference type="OrthoDB" id="9808002at2"/>
<accession>A0A3D9YTE5</accession>
<dbReference type="PANTHER" id="PTHR11601">
    <property type="entry name" value="CYSTEINE DESULFURYLASE FAMILY MEMBER"/>
    <property type="match status" value="1"/>
</dbReference>
<evidence type="ECO:0000256" key="5">
    <source>
        <dbReference type="ARBA" id="ARBA00022679"/>
    </source>
</evidence>
<dbReference type="InterPro" id="IPR015421">
    <property type="entry name" value="PyrdxlP-dep_Trfase_major"/>
</dbReference>
<dbReference type="AlphaFoldDB" id="A0A3D9YTE5"/>
<gene>
    <name evidence="12" type="ORF">DES32_3008</name>
</gene>
<dbReference type="GO" id="GO:0051536">
    <property type="term" value="F:iron-sulfur cluster binding"/>
    <property type="evidence" value="ECO:0007669"/>
    <property type="project" value="UniProtKB-KW"/>
</dbReference>
<comment type="catalytic activity">
    <reaction evidence="10">
        <text>(sulfur carrier)-H + L-cysteine = (sulfur carrier)-SH + L-alanine</text>
        <dbReference type="Rhea" id="RHEA:43892"/>
        <dbReference type="Rhea" id="RHEA-COMP:14737"/>
        <dbReference type="Rhea" id="RHEA-COMP:14739"/>
        <dbReference type="ChEBI" id="CHEBI:29917"/>
        <dbReference type="ChEBI" id="CHEBI:35235"/>
        <dbReference type="ChEBI" id="CHEBI:57972"/>
        <dbReference type="ChEBI" id="CHEBI:64428"/>
        <dbReference type="EC" id="2.8.1.7"/>
    </reaction>
</comment>
<evidence type="ECO:0000256" key="6">
    <source>
        <dbReference type="ARBA" id="ARBA00022723"/>
    </source>
</evidence>
<keyword evidence="13" id="KW-1185">Reference proteome</keyword>
<evidence type="ECO:0000256" key="9">
    <source>
        <dbReference type="ARBA" id="ARBA00023014"/>
    </source>
</evidence>
<keyword evidence="9" id="KW-0411">Iron-sulfur</keyword>
<dbReference type="Pfam" id="PF00266">
    <property type="entry name" value="Aminotran_5"/>
    <property type="match status" value="1"/>
</dbReference>
<feature type="domain" description="Aminotransferase class V" evidence="11">
    <location>
        <begin position="7"/>
        <end position="371"/>
    </location>
</feature>
<name>A0A3D9YTE5_9HYPH</name>
<comment type="caution">
    <text evidence="12">The sequence shown here is derived from an EMBL/GenBank/DDBJ whole genome shotgun (WGS) entry which is preliminary data.</text>
</comment>
<evidence type="ECO:0000256" key="8">
    <source>
        <dbReference type="ARBA" id="ARBA00023004"/>
    </source>
</evidence>
<evidence type="ECO:0000313" key="13">
    <source>
        <dbReference type="Proteomes" id="UP000256900"/>
    </source>
</evidence>
<dbReference type="InterPro" id="IPR015422">
    <property type="entry name" value="PyrdxlP-dep_Trfase_small"/>
</dbReference>
<evidence type="ECO:0000256" key="7">
    <source>
        <dbReference type="ARBA" id="ARBA00022898"/>
    </source>
</evidence>
<dbReference type="GO" id="GO:0046872">
    <property type="term" value="F:metal ion binding"/>
    <property type="evidence" value="ECO:0007669"/>
    <property type="project" value="UniProtKB-KW"/>
</dbReference>
<sequence length="391" mass="40225">MQRSRAYLDHNATTPLRPVAREAMLVALTQEGNASSVHHEGRAARARLESAREALAGFVKTQPKNVYFTSGATEALNLALTPELELDGNKAPFEMLLVAAGEHACVLAGHRFPATAVEKLPLTADGVLDLAALDAALARHAGRRVLLALQAANNETGVIQPVAAAAARVHAAGGALVCDGVQAAGKAPSDFSALDADVLVLSAHKIGGPQGTGALCFAKSRHHILNGLIRGGGQERGLRAGTQNVAAIVGFAAAAEALAQAGVAEMARLAGLRDRLERAVKALAPEAVIFGAGAPRLPNTANFAVPGVGAEVLLMALDLEGVAVSSGSACSSGKVKRSHVLEAMGVPPALAEGAIRVSLGWNSEEDDVERFRIAFVRAVETLKAKRVKPAA</sequence>
<evidence type="ECO:0000259" key="11">
    <source>
        <dbReference type="Pfam" id="PF00266"/>
    </source>
</evidence>
<dbReference type="InterPro" id="IPR015424">
    <property type="entry name" value="PyrdxlP-dep_Trfase"/>
</dbReference>
<evidence type="ECO:0000256" key="2">
    <source>
        <dbReference type="ARBA" id="ARBA00003120"/>
    </source>
</evidence>
<dbReference type="Gene3D" id="1.10.260.50">
    <property type="match status" value="1"/>
</dbReference>
<dbReference type="RefSeq" id="WP_115837520.1">
    <property type="nucleotide sequence ID" value="NZ_CP025086.1"/>
</dbReference>
<protein>
    <recommendedName>
        <fullName evidence="4">Cysteine desulfurase</fullName>
    </recommendedName>
</protein>
<dbReference type="InterPro" id="IPR000192">
    <property type="entry name" value="Aminotrans_V_dom"/>
</dbReference>
<dbReference type="EMBL" id="QUMO01000005">
    <property type="protein sequence ID" value="REF84162.1"/>
    <property type="molecule type" value="Genomic_DNA"/>
</dbReference>
<reference evidence="12 13" key="1">
    <citation type="submission" date="2018-08" db="EMBL/GenBank/DDBJ databases">
        <title>Genomic Encyclopedia of Type Strains, Phase IV (KMG-IV): sequencing the most valuable type-strain genomes for metagenomic binning, comparative biology and taxonomic classification.</title>
        <authorList>
            <person name="Goeker M."/>
        </authorList>
    </citation>
    <scope>NUCLEOTIDE SEQUENCE [LARGE SCALE GENOMIC DNA]</scope>
    <source>
        <strain evidence="12 13">BW863</strain>
    </source>
</reference>
<dbReference type="SUPFAM" id="SSF53383">
    <property type="entry name" value="PLP-dependent transferases"/>
    <property type="match status" value="1"/>
</dbReference>
<evidence type="ECO:0000256" key="3">
    <source>
        <dbReference type="ARBA" id="ARBA00006490"/>
    </source>
</evidence>
<keyword evidence="5" id="KW-0808">Transferase</keyword>
<dbReference type="PANTHER" id="PTHR11601:SF34">
    <property type="entry name" value="CYSTEINE DESULFURASE"/>
    <property type="match status" value="1"/>
</dbReference>
<comment type="similarity">
    <text evidence="3">Belongs to the class-V pyridoxal-phosphate-dependent aminotransferase family. NifS/IscS subfamily.</text>
</comment>
<keyword evidence="7" id="KW-0663">Pyridoxal phosphate</keyword>
<evidence type="ECO:0000256" key="4">
    <source>
        <dbReference type="ARBA" id="ARBA00013558"/>
    </source>
</evidence>
<dbReference type="InterPro" id="IPR016454">
    <property type="entry name" value="Cysteine_dSase"/>
</dbReference>
<evidence type="ECO:0000256" key="1">
    <source>
        <dbReference type="ARBA" id="ARBA00001933"/>
    </source>
</evidence>
<comment type="cofactor">
    <cofactor evidence="1">
        <name>pyridoxal 5'-phosphate</name>
        <dbReference type="ChEBI" id="CHEBI:597326"/>
    </cofactor>
</comment>
<organism evidence="12 13">
    <name type="scientific">Methylovirgula ligni</name>
    <dbReference type="NCBI Taxonomy" id="569860"/>
    <lineage>
        <taxon>Bacteria</taxon>
        <taxon>Pseudomonadati</taxon>
        <taxon>Pseudomonadota</taxon>
        <taxon>Alphaproteobacteria</taxon>
        <taxon>Hyphomicrobiales</taxon>
        <taxon>Beijerinckiaceae</taxon>
        <taxon>Methylovirgula</taxon>
    </lineage>
</organism>
<dbReference type="Proteomes" id="UP000256900">
    <property type="component" value="Unassembled WGS sequence"/>
</dbReference>